<evidence type="ECO:0000313" key="2">
    <source>
        <dbReference type="EMBL" id="KAH7440754.1"/>
    </source>
</evidence>
<evidence type="ECO:0000313" key="3">
    <source>
        <dbReference type="Proteomes" id="UP000825935"/>
    </source>
</evidence>
<evidence type="ECO:0000256" key="1">
    <source>
        <dbReference type="SAM" id="MobiDB-lite"/>
    </source>
</evidence>
<feature type="compositionally biased region" description="Low complexity" evidence="1">
    <location>
        <begin position="378"/>
        <end position="389"/>
    </location>
</feature>
<feature type="compositionally biased region" description="Low complexity" evidence="1">
    <location>
        <begin position="243"/>
        <end position="254"/>
    </location>
</feature>
<reference evidence="2" key="1">
    <citation type="submission" date="2021-08" db="EMBL/GenBank/DDBJ databases">
        <title>WGS assembly of Ceratopteris richardii.</title>
        <authorList>
            <person name="Marchant D.B."/>
            <person name="Chen G."/>
            <person name="Jenkins J."/>
            <person name="Shu S."/>
            <person name="Leebens-Mack J."/>
            <person name="Grimwood J."/>
            <person name="Schmutz J."/>
            <person name="Soltis P."/>
            <person name="Soltis D."/>
            <person name="Chen Z.-H."/>
        </authorList>
    </citation>
    <scope>NUCLEOTIDE SEQUENCE</scope>
    <source>
        <strain evidence="2">Whitten #5841</strain>
        <tissue evidence="2">Leaf</tissue>
    </source>
</reference>
<keyword evidence="3" id="KW-1185">Reference proteome</keyword>
<dbReference type="EMBL" id="CM035408">
    <property type="protein sequence ID" value="KAH7440754.1"/>
    <property type="molecule type" value="Genomic_DNA"/>
</dbReference>
<comment type="caution">
    <text evidence="2">The sequence shown here is derived from an EMBL/GenBank/DDBJ whole genome shotgun (WGS) entry which is preliminary data.</text>
</comment>
<sequence length="800" mass="88275">MGRQRRFQQMTSKGNVLVLSKACEISLNRLKVVRRSKMEPTSACCNISVERTRKILIRTQKTVRDIRKKRREMMYRRLSRLEEEVNKVCSGIQHPTRWDPQADGATPPSPFPAMMRGGTSQTAPAMASGPLPPTIPAMARCIAHGTQAPAPSHLQDLTSTVPPDDIHVACAHLNGCPSDEHHAQRTELASTIPPGDIHAACAHLNGCPSDKHHAQRTEVAWRHSANICLHLFGLPMETRPLNSPASGSFASSSFEVPDEAPRLPPSCEALQHVLCLPPFCEATTPAPSSYPASSREATTPAPSSYPAPSREASEATPSSCKPRQHRSSSSFDAATPANSSCGTSEYMPPSCEAPQQQVSSFDAPPRKASSLAVSEHLPPSSAASPMAPPSCAAPQAAPCSCVASKQVPSFRGRRPHLPSSGRTYIPASNAMRSLFRRSLEAPLHSVDKHPLHTQCPAPPFLQTKRLLLPCPLRQPGPSLEAPQCMVANNQPIPDAVLKGDNQPMHAFSSHHSNLQLLAVIFPALASQPNDTNPSFLPVYPQRHTAHHVDMVSHFYCDHLCLYFQSILALYMVMLVVPNYLPLLISTEVSCTDKSVHSNNCMMQRSQPQMWSLSHLQQQRPLLWYFVLHSNMSALAQRSVIQSQVSHTLECLLLIFHHMPRNLRWPAPESKLNRLHTNVQKLPNIQFGVLDICQATNPVDINHFVISLSKHHAQSMTTIVFTYQPFDPGILQCCISQLERGELVISTSLSYADFRMRDHKNGKLLSTTDHCAKQRLDAQPVQQQSTVFYLKSFMIHTSLLL</sequence>
<feature type="region of interest" description="Disordered" evidence="1">
    <location>
        <begin position="242"/>
        <end position="262"/>
    </location>
</feature>
<protein>
    <submittedName>
        <fullName evidence="2">Uncharacterized protein</fullName>
    </submittedName>
</protein>
<accession>A0A8T2V4J7</accession>
<dbReference type="Proteomes" id="UP000825935">
    <property type="component" value="Chromosome 3"/>
</dbReference>
<proteinExistence type="predicted"/>
<name>A0A8T2V4J7_CERRI</name>
<feature type="compositionally biased region" description="Polar residues" evidence="1">
    <location>
        <begin position="316"/>
        <end position="343"/>
    </location>
</feature>
<organism evidence="2 3">
    <name type="scientific">Ceratopteris richardii</name>
    <name type="common">Triangle waterfern</name>
    <dbReference type="NCBI Taxonomy" id="49495"/>
    <lineage>
        <taxon>Eukaryota</taxon>
        <taxon>Viridiplantae</taxon>
        <taxon>Streptophyta</taxon>
        <taxon>Embryophyta</taxon>
        <taxon>Tracheophyta</taxon>
        <taxon>Polypodiopsida</taxon>
        <taxon>Polypodiidae</taxon>
        <taxon>Polypodiales</taxon>
        <taxon>Pteridineae</taxon>
        <taxon>Pteridaceae</taxon>
        <taxon>Parkerioideae</taxon>
        <taxon>Ceratopteris</taxon>
    </lineage>
</organism>
<gene>
    <name evidence="2" type="ORF">KP509_03G008800</name>
</gene>
<dbReference type="AlphaFoldDB" id="A0A8T2V4J7"/>
<feature type="region of interest" description="Disordered" evidence="1">
    <location>
        <begin position="286"/>
        <end position="389"/>
    </location>
</feature>
<feature type="compositionally biased region" description="Low complexity" evidence="1">
    <location>
        <begin position="286"/>
        <end position="310"/>
    </location>
</feature>